<feature type="domain" description="NADP-dependent oxidoreductase" evidence="2">
    <location>
        <begin position="22"/>
        <end position="298"/>
    </location>
</feature>
<name>A0A263D1S0_9PSEU</name>
<dbReference type="InterPro" id="IPR036812">
    <property type="entry name" value="NAD(P)_OxRdtase_dom_sf"/>
</dbReference>
<dbReference type="OrthoDB" id="3216283at2"/>
<dbReference type="CDD" id="cd19088">
    <property type="entry name" value="AKR_AKR13B1"/>
    <property type="match status" value="1"/>
</dbReference>
<dbReference type="Pfam" id="PF00248">
    <property type="entry name" value="Aldo_ket_red"/>
    <property type="match status" value="1"/>
</dbReference>
<dbReference type="InParanoid" id="A0A263D1S0"/>
<dbReference type="Gene3D" id="3.20.20.100">
    <property type="entry name" value="NADP-dependent oxidoreductase domain"/>
    <property type="match status" value="1"/>
</dbReference>
<reference evidence="3 4" key="1">
    <citation type="submission" date="2017-07" db="EMBL/GenBank/DDBJ databases">
        <title>Amycolatopsis antarcticus sp. nov., isolated from the surface of an Antarcticus brown macroalga.</title>
        <authorList>
            <person name="Wang J."/>
            <person name="Leiva S."/>
            <person name="Huang J."/>
            <person name="Huang Y."/>
        </authorList>
    </citation>
    <scope>NUCLEOTIDE SEQUENCE [LARGE SCALE GENOMIC DNA]</scope>
    <source>
        <strain evidence="3 4">AU-G6</strain>
    </source>
</reference>
<keyword evidence="4" id="KW-1185">Reference proteome</keyword>
<dbReference type="Proteomes" id="UP000242444">
    <property type="component" value="Unassembled WGS sequence"/>
</dbReference>
<dbReference type="InterPro" id="IPR023210">
    <property type="entry name" value="NADP_OxRdtase_dom"/>
</dbReference>
<organism evidence="3 4">
    <name type="scientific">Amycolatopsis antarctica</name>
    <dbReference type="NCBI Taxonomy" id="1854586"/>
    <lineage>
        <taxon>Bacteria</taxon>
        <taxon>Bacillati</taxon>
        <taxon>Actinomycetota</taxon>
        <taxon>Actinomycetes</taxon>
        <taxon>Pseudonocardiales</taxon>
        <taxon>Pseudonocardiaceae</taxon>
        <taxon>Amycolatopsis</taxon>
    </lineage>
</organism>
<comment type="caution">
    <text evidence="3">The sequence shown here is derived from an EMBL/GenBank/DDBJ whole genome shotgun (WGS) entry which is preliminary data.</text>
</comment>
<evidence type="ECO:0000313" key="3">
    <source>
        <dbReference type="EMBL" id="OZM72149.1"/>
    </source>
</evidence>
<keyword evidence="1" id="KW-0560">Oxidoreductase</keyword>
<protein>
    <submittedName>
        <fullName evidence="3">Oxidoreductase</fullName>
    </submittedName>
</protein>
<proteinExistence type="predicted"/>
<dbReference type="AlphaFoldDB" id="A0A263D1S0"/>
<dbReference type="InterPro" id="IPR050791">
    <property type="entry name" value="Aldo-Keto_reductase"/>
</dbReference>
<gene>
    <name evidence="3" type="ORF">CFN78_16575</name>
</gene>
<evidence type="ECO:0000313" key="4">
    <source>
        <dbReference type="Proteomes" id="UP000242444"/>
    </source>
</evidence>
<dbReference type="SUPFAM" id="SSF51430">
    <property type="entry name" value="NAD(P)-linked oxidoreductase"/>
    <property type="match status" value="1"/>
</dbReference>
<dbReference type="GO" id="GO:0016491">
    <property type="term" value="F:oxidoreductase activity"/>
    <property type="evidence" value="ECO:0007669"/>
    <property type="project" value="UniProtKB-KW"/>
</dbReference>
<evidence type="ECO:0000259" key="2">
    <source>
        <dbReference type="Pfam" id="PF00248"/>
    </source>
</evidence>
<sequence length="312" mass="34012">MRDTTMPPEKTLTLGGDLTINRLGYGAMHLTGHGMWGPPEDPANAIAVLRRAVELGINFIDTADSYGPGYNERIIREALHPYPDDLVVTTKGGMLRSGQQDWLHDSGKPPYTVALGRPEYLRQQVELSLYNLGLDCIPLYQLHRIDPVVPLADQLGALGQLQQEGKIRHIGVSGQPQVSAEQVAACRDIVDIVAVENLYNVADRSGEDVLHYTEDNDIAFIPWFPMGHGDLLGPNGALAKIAPSVGASPSQLALGWLLHHSPNNILIPGTTSINHLEENVRAGDLDLDDGLWDEIAELCTHEQPWRPGQASA</sequence>
<dbReference type="PANTHER" id="PTHR43625:SF40">
    <property type="entry name" value="ALDO-KETO REDUCTASE YAKC [NADP(+)]"/>
    <property type="match status" value="1"/>
</dbReference>
<accession>A0A263D1S0</accession>
<evidence type="ECO:0000256" key="1">
    <source>
        <dbReference type="ARBA" id="ARBA00023002"/>
    </source>
</evidence>
<dbReference type="EMBL" id="NKYE01000009">
    <property type="protein sequence ID" value="OZM72149.1"/>
    <property type="molecule type" value="Genomic_DNA"/>
</dbReference>
<dbReference type="GO" id="GO:0005737">
    <property type="term" value="C:cytoplasm"/>
    <property type="evidence" value="ECO:0007669"/>
    <property type="project" value="TreeGrafter"/>
</dbReference>
<dbReference type="PANTHER" id="PTHR43625">
    <property type="entry name" value="AFLATOXIN B1 ALDEHYDE REDUCTASE"/>
    <property type="match status" value="1"/>
</dbReference>